<organism evidence="1 2">
    <name type="scientific">Streptomyces cinerochromogenes</name>
    <dbReference type="NCBI Taxonomy" id="66422"/>
    <lineage>
        <taxon>Bacteria</taxon>
        <taxon>Bacillati</taxon>
        <taxon>Actinomycetota</taxon>
        <taxon>Actinomycetes</taxon>
        <taxon>Kitasatosporales</taxon>
        <taxon>Streptomycetaceae</taxon>
        <taxon>Streptomyces</taxon>
    </lineage>
</organism>
<reference evidence="1 2" key="1">
    <citation type="submission" date="2024-10" db="EMBL/GenBank/DDBJ databases">
        <title>The Natural Products Discovery Center: Release of the First 8490 Sequenced Strains for Exploring Actinobacteria Biosynthetic Diversity.</title>
        <authorList>
            <person name="Kalkreuter E."/>
            <person name="Kautsar S.A."/>
            <person name="Yang D."/>
            <person name="Bader C.D."/>
            <person name="Teijaro C.N."/>
            <person name="Fluegel L."/>
            <person name="Davis C.M."/>
            <person name="Simpson J.R."/>
            <person name="Lauterbach L."/>
            <person name="Steele A.D."/>
            <person name="Gui C."/>
            <person name="Meng S."/>
            <person name="Li G."/>
            <person name="Viehrig K."/>
            <person name="Ye F."/>
            <person name="Su P."/>
            <person name="Kiefer A.F."/>
            <person name="Nichols A."/>
            <person name="Cepeda A.J."/>
            <person name="Yan W."/>
            <person name="Fan B."/>
            <person name="Jiang Y."/>
            <person name="Adhikari A."/>
            <person name="Zheng C.-J."/>
            <person name="Schuster L."/>
            <person name="Cowan T.M."/>
            <person name="Smanski M.J."/>
            <person name="Chevrette M.G."/>
            <person name="De Carvalho L.P.S."/>
            <person name="Shen B."/>
        </authorList>
    </citation>
    <scope>NUCLEOTIDE SEQUENCE [LARGE SCALE GENOMIC DNA]</scope>
    <source>
        <strain evidence="1 2">NPDC048320</strain>
    </source>
</reference>
<comment type="caution">
    <text evidence="1">The sequence shown here is derived from an EMBL/GenBank/DDBJ whole genome shotgun (WGS) entry which is preliminary data.</text>
</comment>
<evidence type="ECO:0000313" key="1">
    <source>
        <dbReference type="EMBL" id="MFG3010702.1"/>
    </source>
</evidence>
<accession>A0ABW7B0L8</accession>
<evidence type="ECO:0000313" key="2">
    <source>
        <dbReference type="Proteomes" id="UP001604267"/>
    </source>
</evidence>
<name>A0ABW7B0L8_9ACTN</name>
<sequence>MPALLDGGFAAHARPAAVRTDRVRYPAGAQGLSREEMPQQLAEFRAGVPGAAAPQ</sequence>
<dbReference type="Proteomes" id="UP001604267">
    <property type="component" value="Unassembled WGS sequence"/>
</dbReference>
<gene>
    <name evidence="1" type="ORF">ACGFZB_09615</name>
</gene>
<protein>
    <submittedName>
        <fullName evidence="1">Uncharacterized protein</fullName>
    </submittedName>
</protein>
<dbReference type="EMBL" id="JBICYV010000004">
    <property type="protein sequence ID" value="MFG3010702.1"/>
    <property type="molecule type" value="Genomic_DNA"/>
</dbReference>
<keyword evidence="2" id="KW-1185">Reference proteome</keyword>
<proteinExistence type="predicted"/>
<dbReference type="RefSeq" id="WP_392816896.1">
    <property type="nucleotide sequence ID" value="NZ_JBICYV010000004.1"/>
</dbReference>